<reference evidence="2 3" key="1">
    <citation type="submission" date="2023-03" db="EMBL/GenBank/DDBJ databases">
        <title>Strain YYF002 represents a novel species in the genus Winogradskyella isolated from seawater.</title>
        <authorList>
            <person name="Fu Z.-Y."/>
        </authorList>
    </citation>
    <scope>NUCLEOTIDE SEQUENCE [LARGE SCALE GENOMIC DNA]</scope>
    <source>
        <strain evidence="2 3">YYF002</strain>
    </source>
</reference>
<evidence type="ECO:0000256" key="1">
    <source>
        <dbReference type="SAM" id="Phobius"/>
    </source>
</evidence>
<keyword evidence="1" id="KW-0472">Membrane</keyword>
<feature type="transmembrane region" description="Helical" evidence="1">
    <location>
        <begin position="21"/>
        <end position="46"/>
    </location>
</feature>
<keyword evidence="1" id="KW-1133">Transmembrane helix</keyword>
<gene>
    <name evidence="2" type="ORF">P7122_10340</name>
</gene>
<protein>
    <submittedName>
        <fullName evidence="2">Uncharacterized protein</fullName>
    </submittedName>
</protein>
<evidence type="ECO:0000313" key="2">
    <source>
        <dbReference type="EMBL" id="MDG4716274.1"/>
    </source>
</evidence>
<proteinExistence type="predicted"/>
<organism evidence="2 3">
    <name type="scientific">Winogradskyella marincola</name>
    <dbReference type="NCBI Taxonomy" id="3037795"/>
    <lineage>
        <taxon>Bacteria</taxon>
        <taxon>Pseudomonadati</taxon>
        <taxon>Bacteroidota</taxon>
        <taxon>Flavobacteriia</taxon>
        <taxon>Flavobacteriales</taxon>
        <taxon>Flavobacteriaceae</taxon>
        <taxon>Winogradskyella</taxon>
    </lineage>
</organism>
<comment type="caution">
    <text evidence="2">The sequence shown here is derived from an EMBL/GenBank/DDBJ whole genome shotgun (WGS) entry which is preliminary data.</text>
</comment>
<evidence type="ECO:0000313" key="3">
    <source>
        <dbReference type="Proteomes" id="UP001529085"/>
    </source>
</evidence>
<dbReference type="Proteomes" id="UP001529085">
    <property type="component" value="Unassembled WGS sequence"/>
</dbReference>
<keyword evidence="3" id="KW-1185">Reference proteome</keyword>
<sequence>MKFIKNKNEKRRDYLFQKDKKTIIGARLIGFVLVVLISAVIISGTIL</sequence>
<name>A0ABT6G2K2_9FLAO</name>
<keyword evidence="1" id="KW-0812">Transmembrane</keyword>
<accession>A0ABT6G2K2</accession>
<dbReference type="RefSeq" id="WP_278005723.1">
    <property type="nucleotide sequence ID" value="NZ_JARSBN010000005.1"/>
</dbReference>
<dbReference type="EMBL" id="JARSBN010000005">
    <property type="protein sequence ID" value="MDG4716274.1"/>
    <property type="molecule type" value="Genomic_DNA"/>
</dbReference>